<protein>
    <recommendedName>
        <fullName evidence="3">Glucose-methanol-choline oxidoreductase N-terminal domain-containing protein</fullName>
    </recommendedName>
</protein>
<dbReference type="GeneID" id="63779877"/>
<evidence type="ECO:0000313" key="1">
    <source>
        <dbReference type="EMBL" id="ORY66110.1"/>
    </source>
</evidence>
<accession>A0A1Y2E3I0</accession>
<proteinExistence type="predicted"/>
<dbReference type="EMBL" id="MCFJ01000005">
    <property type="protein sequence ID" value="ORY66110.1"/>
    <property type="molecule type" value="Genomic_DNA"/>
</dbReference>
<reference evidence="1 2" key="1">
    <citation type="submission" date="2016-07" db="EMBL/GenBank/DDBJ databases">
        <title>Pervasive Adenine N6-methylation of Active Genes in Fungi.</title>
        <authorList>
            <consortium name="DOE Joint Genome Institute"/>
            <person name="Mondo S.J."/>
            <person name="Dannebaum R.O."/>
            <person name="Kuo R.C."/>
            <person name="Labutti K."/>
            <person name="Haridas S."/>
            <person name="Kuo A."/>
            <person name="Salamov A."/>
            <person name="Ahrendt S.R."/>
            <person name="Lipzen A."/>
            <person name="Sullivan W."/>
            <person name="Andreopoulos W.B."/>
            <person name="Clum A."/>
            <person name="Lindquist E."/>
            <person name="Daum C."/>
            <person name="Ramamoorthy G.K."/>
            <person name="Gryganskyi A."/>
            <person name="Culley D."/>
            <person name="Magnuson J.K."/>
            <person name="James T.Y."/>
            <person name="O'Malley M.A."/>
            <person name="Stajich J.E."/>
            <person name="Spatafora J.W."/>
            <person name="Visel A."/>
            <person name="Grigoriev I.V."/>
        </authorList>
    </citation>
    <scope>NUCLEOTIDE SEQUENCE [LARGE SCALE GENOMIC DNA]</scope>
    <source>
        <strain evidence="1 2">CBS 129021</strain>
    </source>
</reference>
<dbReference type="AlphaFoldDB" id="A0A1Y2E3I0"/>
<organism evidence="1 2">
    <name type="scientific">Pseudomassariella vexata</name>
    <dbReference type="NCBI Taxonomy" id="1141098"/>
    <lineage>
        <taxon>Eukaryota</taxon>
        <taxon>Fungi</taxon>
        <taxon>Dikarya</taxon>
        <taxon>Ascomycota</taxon>
        <taxon>Pezizomycotina</taxon>
        <taxon>Sordariomycetes</taxon>
        <taxon>Xylariomycetidae</taxon>
        <taxon>Amphisphaeriales</taxon>
        <taxon>Pseudomassariaceae</taxon>
        <taxon>Pseudomassariella</taxon>
    </lineage>
</organism>
<dbReference type="InParanoid" id="A0A1Y2E3I0"/>
<dbReference type="RefSeq" id="XP_040717074.1">
    <property type="nucleotide sequence ID" value="XM_040863665.1"/>
</dbReference>
<dbReference type="Proteomes" id="UP000193689">
    <property type="component" value="Unassembled WGS sequence"/>
</dbReference>
<evidence type="ECO:0000313" key="2">
    <source>
        <dbReference type="Proteomes" id="UP000193689"/>
    </source>
</evidence>
<evidence type="ECO:0008006" key="3">
    <source>
        <dbReference type="Google" id="ProtNLM"/>
    </source>
</evidence>
<comment type="caution">
    <text evidence="1">The sequence shown here is derived from an EMBL/GenBank/DDBJ whole genome shotgun (WGS) entry which is preliminary data.</text>
</comment>
<gene>
    <name evidence="1" type="ORF">BCR38DRAFT_483766</name>
</gene>
<keyword evidence="2" id="KW-1185">Reference proteome</keyword>
<sequence>MEFLTSGGLWANIALGVLANDENTVYPQLGPTYNTKYPQANSTYNYIVVGSGAGGSPCSSAGPGQPQRLVDRCW</sequence>
<name>A0A1Y2E3I0_9PEZI</name>